<feature type="domain" description="Bacteriophage Mx8 p63 C-terminal" evidence="2">
    <location>
        <begin position="28"/>
        <end position="85"/>
    </location>
</feature>
<keyword evidence="4" id="KW-1185">Reference proteome</keyword>
<comment type="caution">
    <text evidence="3">The sequence shown here is derived from an EMBL/GenBank/DDBJ whole genome shotgun (WGS) entry which is preliminary data.</text>
</comment>
<dbReference type="RefSeq" id="WP_148771830.1">
    <property type="nucleotide sequence ID" value="NZ_VSSS01000015.1"/>
</dbReference>
<reference evidence="3 4" key="1">
    <citation type="submission" date="2019-08" db="EMBL/GenBank/DDBJ databases">
        <title>Bradyrhizobium hipponensis sp. nov., a rhizobium isolated from a Lupinus angustifolius root nodule in Tunisia.</title>
        <authorList>
            <person name="Off K."/>
            <person name="Rejili M."/>
            <person name="Mars M."/>
            <person name="Brachmann A."/>
            <person name="Marin M."/>
        </authorList>
    </citation>
    <scope>NUCLEOTIDE SEQUENCE [LARGE SCALE GENOMIC DNA]</scope>
    <source>
        <strain evidence="3 4">CTAW71</strain>
    </source>
</reference>
<gene>
    <name evidence="3" type="ORF">FXB40_08865</name>
</gene>
<evidence type="ECO:0000313" key="3">
    <source>
        <dbReference type="EMBL" id="TYL97455.1"/>
    </source>
</evidence>
<dbReference type="OrthoDB" id="4762429at2"/>
<dbReference type="Proteomes" id="UP000324758">
    <property type="component" value="Unassembled WGS sequence"/>
</dbReference>
<protein>
    <recommendedName>
        <fullName evidence="2">Bacteriophage Mx8 p63 C-terminal domain-containing protein</fullName>
    </recommendedName>
</protein>
<evidence type="ECO:0000313" key="4">
    <source>
        <dbReference type="Proteomes" id="UP000324758"/>
    </source>
</evidence>
<evidence type="ECO:0000259" key="2">
    <source>
        <dbReference type="Pfam" id="PF10546"/>
    </source>
</evidence>
<dbReference type="AlphaFoldDB" id="A0A5D3KJX2"/>
<evidence type="ECO:0000256" key="1">
    <source>
        <dbReference type="SAM" id="MobiDB-lite"/>
    </source>
</evidence>
<dbReference type="Pfam" id="PF10546">
    <property type="entry name" value="P63C"/>
    <property type="match status" value="1"/>
</dbReference>
<proteinExistence type="predicted"/>
<dbReference type="InterPro" id="IPR018874">
    <property type="entry name" value="Phage_Mx8_p63_C"/>
</dbReference>
<organism evidence="3 4">
    <name type="scientific">Bradyrhizobium rifense</name>
    <dbReference type="NCBI Taxonomy" id="515499"/>
    <lineage>
        <taxon>Bacteria</taxon>
        <taxon>Pseudomonadati</taxon>
        <taxon>Pseudomonadota</taxon>
        <taxon>Alphaproteobacteria</taxon>
        <taxon>Hyphomicrobiales</taxon>
        <taxon>Nitrobacteraceae</taxon>
        <taxon>Bradyrhizobium</taxon>
    </lineage>
</organism>
<feature type="region of interest" description="Disordered" evidence="1">
    <location>
        <begin position="93"/>
        <end position="116"/>
    </location>
</feature>
<accession>A0A5D3KJX2</accession>
<sequence>MRWREVETFVDRQAHLDTRRGGLGPYTESSGRPGVIGHWTNNIVYKRLAPGVWEELKRLTPRTPGGDYKNKLFQRLTEDVGHPKLREHLAATCFPSRTTTSRQRARPPTEAALGGQ</sequence>
<dbReference type="EMBL" id="VSSS01000015">
    <property type="protein sequence ID" value="TYL97455.1"/>
    <property type="molecule type" value="Genomic_DNA"/>
</dbReference>
<name>A0A5D3KJX2_9BRAD</name>